<dbReference type="OrthoDB" id="247800at2157"/>
<dbReference type="InterPro" id="IPR036390">
    <property type="entry name" value="WH_DNA-bd_sf"/>
</dbReference>
<dbReference type="Pfam" id="PF03444">
    <property type="entry name" value="WHD_HrcA"/>
    <property type="match status" value="1"/>
</dbReference>
<evidence type="ECO:0000313" key="2">
    <source>
        <dbReference type="EMBL" id="SIR97163.1"/>
    </source>
</evidence>
<protein>
    <submittedName>
        <fullName evidence="2">Winged helix-turn-helix transcription repressor, HrcA DNA-binding</fullName>
    </submittedName>
</protein>
<dbReference type="InterPro" id="IPR005104">
    <property type="entry name" value="WHTH_HrcA_DNA-bd"/>
</dbReference>
<keyword evidence="3" id="KW-1185">Reference proteome</keyword>
<dbReference type="Gene3D" id="1.10.10.10">
    <property type="entry name" value="Winged helix-like DNA-binding domain superfamily/Winged helix DNA-binding domain"/>
    <property type="match status" value="1"/>
</dbReference>
<dbReference type="SUPFAM" id="SSF46785">
    <property type="entry name" value="Winged helix' DNA-binding domain"/>
    <property type="match status" value="1"/>
</dbReference>
<gene>
    <name evidence="2" type="ORF">SAMN05421858_4861</name>
</gene>
<dbReference type="GO" id="GO:0003677">
    <property type="term" value="F:DNA binding"/>
    <property type="evidence" value="ECO:0007669"/>
    <property type="project" value="UniProtKB-KW"/>
</dbReference>
<dbReference type="RefSeq" id="WP_217694402.1">
    <property type="nucleotide sequence ID" value="NZ_FTNO01000008.1"/>
</dbReference>
<sequence>MSDLDILEFLDGHALPDYEVPPTAIAVNMDLAEGTVWNRVRVLRAAGLIERTDETRGYYKITGLGQHYLAGELTDDERQQLEEFDPSDI</sequence>
<dbReference type="InterPro" id="IPR036388">
    <property type="entry name" value="WH-like_DNA-bd_sf"/>
</dbReference>
<name>A0A1N7FA06_9EURY</name>
<dbReference type="InterPro" id="IPR011991">
    <property type="entry name" value="ArsR-like_HTH"/>
</dbReference>
<reference evidence="3" key="1">
    <citation type="submission" date="2017-01" db="EMBL/GenBank/DDBJ databases">
        <authorList>
            <person name="Varghese N."/>
            <person name="Submissions S."/>
        </authorList>
    </citation>
    <scope>NUCLEOTIDE SEQUENCE [LARGE SCALE GENOMIC DNA]</scope>
    <source>
        <strain evidence="3">CGMCC 1.7737</strain>
    </source>
</reference>
<dbReference type="AlphaFoldDB" id="A0A1N7FA06"/>
<accession>A0A1N7FA06</accession>
<dbReference type="CDD" id="cd00090">
    <property type="entry name" value="HTH_ARSR"/>
    <property type="match status" value="1"/>
</dbReference>
<dbReference type="GO" id="GO:0006355">
    <property type="term" value="P:regulation of DNA-templated transcription"/>
    <property type="evidence" value="ECO:0007669"/>
    <property type="project" value="InterPro"/>
</dbReference>
<evidence type="ECO:0000259" key="1">
    <source>
        <dbReference type="Pfam" id="PF03444"/>
    </source>
</evidence>
<dbReference type="EMBL" id="FTNO01000008">
    <property type="protein sequence ID" value="SIR97163.1"/>
    <property type="molecule type" value="Genomic_DNA"/>
</dbReference>
<dbReference type="Proteomes" id="UP000186914">
    <property type="component" value="Unassembled WGS sequence"/>
</dbReference>
<organism evidence="2 3">
    <name type="scientific">Haladaptatus litoreus</name>
    <dbReference type="NCBI Taxonomy" id="553468"/>
    <lineage>
        <taxon>Archaea</taxon>
        <taxon>Methanobacteriati</taxon>
        <taxon>Methanobacteriota</taxon>
        <taxon>Stenosarchaea group</taxon>
        <taxon>Halobacteria</taxon>
        <taxon>Halobacteriales</taxon>
        <taxon>Haladaptataceae</taxon>
        <taxon>Haladaptatus</taxon>
    </lineage>
</organism>
<feature type="domain" description="Winged helix-turn-helix transcription repressor HrcA DNA-binding" evidence="1">
    <location>
        <begin position="21"/>
        <end position="69"/>
    </location>
</feature>
<keyword evidence="2" id="KW-0238">DNA-binding</keyword>
<evidence type="ECO:0000313" key="3">
    <source>
        <dbReference type="Proteomes" id="UP000186914"/>
    </source>
</evidence>
<proteinExistence type="predicted"/>